<protein>
    <recommendedName>
        <fullName evidence="3">Transposase DDE domain-containing protein</fullName>
    </recommendedName>
</protein>
<dbReference type="InterPro" id="IPR012337">
    <property type="entry name" value="RNaseH-like_sf"/>
</dbReference>
<evidence type="ECO:0008006" key="3">
    <source>
        <dbReference type="Google" id="ProtNLM"/>
    </source>
</evidence>
<evidence type="ECO:0000313" key="2">
    <source>
        <dbReference type="Proteomes" id="UP000198756"/>
    </source>
</evidence>
<reference evidence="2" key="1">
    <citation type="submission" date="2016-10" db="EMBL/GenBank/DDBJ databases">
        <authorList>
            <person name="Varghese N."/>
            <person name="Submissions S."/>
        </authorList>
    </citation>
    <scope>NUCLEOTIDE SEQUENCE [LARGE SCALE GENOMIC DNA]</scope>
    <source>
        <strain evidence="2">DSM 22703</strain>
    </source>
</reference>
<dbReference type="STRING" id="279824.SAMN03080617_01958"/>
<dbReference type="AlphaFoldDB" id="A0A1G5XSR9"/>
<keyword evidence="2" id="KW-1185">Reference proteome</keyword>
<sequence>EIFFRDIKQLLHIKTFIGTSKNAVMNQIWTALITILLLKVMKATAKFGWHLSNLVAFIRLNIFVKIELQKWLDKPFENHEKPPAKSLQGVLFPDFYKK</sequence>
<dbReference type="SUPFAM" id="SSF53098">
    <property type="entry name" value="Ribonuclease H-like"/>
    <property type="match status" value="1"/>
</dbReference>
<accession>A0A1G5XSR9</accession>
<evidence type="ECO:0000313" key="1">
    <source>
        <dbReference type="EMBL" id="SDA73508.1"/>
    </source>
</evidence>
<dbReference type="Proteomes" id="UP000198756">
    <property type="component" value="Unassembled WGS sequence"/>
</dbReference>
<name>A0A1G5XSR9_9BACT</name>
<organism evidence="1 2">
    <name type="scientific">Algoriphagus alkaliphilus</name>
    <dbReference type="NCBI Taxonomy" id="279824"/>
    <lineage>
        <taxon>Bacteria</taxon>
        <taxon>Pseudomonadati</taxon>
        <taxon>Bacteroidota</taxon>
        <taxon>Cytophagia</taxon>
        <taxon>Cytophagales</taxon>
        <taxon>Cyclobacteriaceae</taxon>
        <taxon>Algoriphagus</taxon>
    </lineage>
</organism>
<gene>
    <name evidence="1" type="ORF">SAMN03080617_01958</name>
</gene>
<feature type="non-terminal residue" evidence="1">
    <location>
        <position position="1"/>
    </location>
</feature>
<proteinExistence type="predicted"/>
<dbReference type="EMBL" id="FMXE01000012">
    <property type="protein sequence ID" value="SDA73508.1"/>
    <property type="molecule type" value="Genomic_DNA"/>
</dbReference>